<dbReference type="Proteomes" id="UP001210211">
    <property type="component" value="Unassembled WGS sequence"/>
</dbReference>
<dbReference type="Pfam" id="PF04434">
    <property type="entry name" value="SWIM"/>
    <property type="match status" value="1"/>
</dbReference>
<dbReference type="InterPro" id="IPR004330">
    <property type="entry name" value="FAR1_DNA_bnd_dom"/>
</dbReference>
<feature type="region of interest" description="Disordered" evidence="5">
    <location>
        <begin position="676"/>
        <end position="709"/>
    </location>
</feature>
<evidence type="ECO:0000256" key="4">
    <source>
        <dbReference type="PROSITE-ProRule" id="PRU00325"/>
    </source>
</evidence>
<dbReference type="InterPro" id="IPR007527">
    <property type="entry name" value="Znf_SWIM"/>
</dbReference>
<dbReference type="PROSITE" id="PS50966">
    <property type="entry name" value="ZF_SWIM"/>
    <property type="match status" value="1"/>
</dbReference>
<evidence type="ECO:0000256" key="3">
    <source>
        <dbReference type="ARBA" id="ARBA00022833"/>
    </source>
</evidence>
<evidence type="ECO:0000256" key="5">
    <source>
        <dbReference type="SAM" id="MobiDB-lite"/>
    </source>
</evidence>
<protein>
    <recommendedName>
        <fullName evidence="6">SWIM-type domain-containing protein</fullName>
    </recommendedName>
</protein>
<dbReference type="PANTHER" id="PTHR47718">
    <property type="entry name" value="OS01G0519700 PROTEIN"/>
    <property type="match status" value="1"/>
</dbReference>
<proteinExistence type="predicted"/>
<dbReference type="GO" id="GO:0008270">
    <property type="term" value="F:zinc ion binding"/>
    <property type="evidence" value="ECO:0007669"/>
    <property type="project" value="UniProtKB-KW"/>
</dbReference>
<dbReference type="EMBL" id="JAMRDG010000001">
    <property type="protein sequence ID" value="KAJ3700535.1"/>
    <property type="molecule type" value="Genomic_DNA"/>
</dbReference>
<organism evidence="7 8">
    <name type="scientific">Rhynchospora tenuis</name>
    <dbReference type="NCBI Taxonomy" id="198213"/>
    <lineage>
        <taxon>Eukaryota</taxon>
        <taxon>Viridiplantae</taxon>
        <taxon>Streptophyta</taxon>
        <taxon>Embryophyta</taxon>
        <taxon>Tracheophyta</taxon>
        <taxon>Spermatophyta</taxon>
        <taxon>Magnoliopsida</taxon>
        <taxon>Liliopsida</taxon>
        <taxon>Poales</taxon>
        <taxon>Cyperaceae</taxon>
        <taxon>Cyperoideae</taxon>
        <taxon>Rhynchosporeae</taxon>
        <taxon>Rhynchospora</taxon>
    </lineage>
</organism>
<dbReference type="InterPro" id="IPR006564">
    <property type="entry name" value="Znf_PMZ"/>
</dbReference>
<sequence>MDSSEERKTKKQKRHDFTDDLEEREEHAIVLTRKEAAEELLGQVVHSEEEAYKLYCDYSHRVGFSVRKGKQSYFLGTKNIRTKDYYCSKEGIKYDEPVTDVNFNRPDTRTNCKAMIRYRVDEKGEWTVVRFVPEHNHELAKPGERHLLKSAKSLAKHRMDSAVNNTCTDPLQVVFSTEMLEEAADGMLDNALVARRECYNQPDAQGVQFLEAGDIQSLLSYFKLRGNEEGLFYWDTQVDQEGRVTNFFWRDSKNRSDFDCFGDVVLFDTSYNINRYGVVCAPFVGVNHHWQNIVFGCAFLLDQSKASYTWLFKTFLDSMGGKGPRTIFTDYNEAMAEAIEETLQETHHCFCHWLIQKTMQTHIPELSTCHSFLNAFSRCVQGCHSEVEFEEAWAALCRETHIQENPWFAAMYKHRHKWCMALNQDSFDGGINSLQWSENYTNMMNGISDESTCLTKFVVSFEKLLRGLRRNEFEEDFKCSQTAPVRAIKHSAILKHASEVYTHKVYKIFEAEYLDGCGASSCEETSCGNTEYRYELTMHGRGSRVWIVLLDTSNMEVTCNCKKFETTGILCSHTLKAFSMQNVESIPDRYILKRWTKDARRRMYKLGQEEPVVQQTEGTEAEQVYRNRAMQYARNLVTKSQELEESRKIFWDTLESGEKALDIFFEMRSLSVQQPLREKDGNKIDRRKKQYRQESISKKPKQPATAPSSSAIADLVAQPVETQFYPPQDGAAVANPAAFGLFYQAFQSTTVPTNQIYIPPNMQSMTLCASQEMSAFGAPVHPSASTTFGGTKNISRS</sequence>
<dbReference type="InterPro" id="IPR018289">
    <property type="entry name" value="MULE_transposase_dom"/>
</dbReference>
<dbReference type="Pfam" id="PF10551">
    <property type="entry name" value="MULE"/>
    <property type="match status" value="1"/>
</dbReference>
<evidence type="ECO:0000256" key="2">
    <source>
        <dbReference type="ARBA" id="ARBA00022771"/>
    </source>
</evidence>
<name>A0AAD5ZMA6_9POAL</name>
<dbReference type="PANTHER" id="PTHR47718:SF17">
    <property type="entry name" value="PROTEIN FAR1-RELATED SEQUENCE 5-LIKE"/>
    <property type="match status" value="1"/>
</dbReference>
<feature type="domain" description="SWIM-type" evidence="6">
    <location>
        <begin position="546"/>
        <end position="582"/>
    </location>
</feature>
<comment type="caution">
    <text evidence="7">The sequence shown here is derived from an EMBL/GenBank/DDBJ whole genome shotgun (WGS) entry which is preliminary data.</text>
</comment>
<dbReference type="AlphaFoldDB" id="A0AAD5ZMA6"/>
<evidence type="ECO:0000313" key="7">
    <source>
        <dbReference type="EMBL" id="KAJ3700535.1"/>
    </source>
</evidence>
<feature type="region of interest" description="Disordered" evidence="5">
    <location>
        <begin position="1"/>
        <end position="21"/>
    </location>
</feature>
<keyword evidence="8" id="KW-1185">Reference proteome</keyword>
<reference evidence="7 8" key="1">
    <citation type="journal article" date="2022" name="Cell">
        <title>Repeat-based holocentromeres influence genome architecture and karyotype evolution.</title>
        <authorList>
            <person name="Hofstatter P.G."/>
            <person name="Thangavel G."/>
            <person name="Lux T."/>
            <person name="Neumann P."/>
            <person name="Vondrak T."/>
            <person name="Novak P."/>
            <person name="Zhang M."/>
            <person name="Costa L."/>
            <person name="Castellani M."/>
            <person name="Scott A."/>
            <person name="Toegelov H."/>
            <person name="Fuchs J."/>
            <person name="Mata-Sucre Y."/>
            <person name="Dias Y."/>
            <person name="Vanzela A.L.L."/>
            <person name="Huettel B."/>
            <person name="Almeida C.C.S."/>
            <person name="Simkova H."/>
            <person name="Souza G."/>
            <person name="Pedrosa-Harand A."/>
            <person name="Macas J."/>
            <person name="Mayer K.F.X."/>
            <person name="Houben A."/>
            <person name="Marques A."/>
        </authorList>
    </citation>
    <scope>NUCLEOTIDE SEQUENCE [LARGE SCALE GENOMIC DNA]</scope>
    <source>
        <strain evidence="7">RhyTen1mFocal</strain>
    </source>
</reference>
<accession>A0AAD5ZMA6</accession>
<keyword evidence="1" id="KW-0479">Metal-binding</keyword>
<gene>
    <name evidence="7" type="ORF">LUZ61_004240</name>
</gene>
<dbReference type="Pfam" id="PF03101">
    <property type="entry name" value="FAR1"/>
    <property type="match status" value="1"/>
</dbReference>
<keyword evidence="3" id="KW-0862">Zinc</keyword>
<keyword evidence="2 4" id="KW-0863">Zinc-finger</keyword>
<evidence type="ECO:0000256" key="1">
    <source>
        <dbReference type="ARBA" id="ARBA00022723"/>
    </source>
</evidence>
<dbReference type="SMART" id="SM00575">
    <property type="entry name" value="ZnF_PMZ"/>
    <property type="match status" value="1"/>
</dbReference>
<evidence type="ECO:0000259" key="6">
    <source>
        <dbReference type="PROSITE" id="PS50966"/>
    </source>
</evidence>
<evidence type="ECO:0000313" key="8">
    <source>
        <dbReference type="Proteomes" id="UP001210211"/>
    </source>
</evidence>